<dbReference type="Proteomes" id="UP000796880">
    <property type="component" value="Unassembled WGS sequence"/>
</dbReference>
<name>A0A8K0MF96_9ROSA</name>
<dbReference type="AlphaFoldDB" id="A0A8K0MF96"/>
<dbReference type="EMBL" id="VOIH02000006">
    <property type="protein sequence ID" value="KAF3443796.1"/>
    <property type="molecule type" value="Genomic_DNA"/>
</dbReference>
<proteinExistence type="predicted"/>
<comment type="caution">
    <text evidence="1">The sequence shown here is derived from an EMBL/GenBank/DDBJ whole genome shotgun (WGS) entry which is preliminary data.</text>
</comment>
<sequence length="129" mass="14387">MGNGTNRPLLAKKYRPSAFISLVRGRVWFVSGRMHIYLFRFKVKEVKEDGHVYVLSSSDRTITTGADQPGRGSEWLIGSAGRNALRVSDGLHEDILFCIVKSAKGEKLEADVECQKCKSSSRCTSKIYS</sequence>
<evidence type="ECO:0000313" key="1">
    <source>
        <dbReference type="EMBL" id="KAF3443796.1"/>
    </source>
</evidence>
<accession>A0A8K0MF96</accession>
<organism evidence="1 2">
    <name type="scientific">Rhamnella rubrinervis</name>
    <dbReference type="NCBI Taxonomy" id="2594499"/>
    <lineage>
        <taxon>Eukaryota</taxon>
        <taxon>Viridiplantae</taxon>
        <taxon>Streptophyta</taxon>
        <taxon>Embryophyta</taxon>
        <taxon>Tracheophyta</taxon>
        <taxon>Spermatophyta</taxon>
        <taxon>Magnoliopsida</taxon>
        <taxon>eudicotyledons</taxon>
        <taxon>Gunneridae</taxon>
        <taxon>Pentapetalae</taxon>
        <taxon>rosids</taxon>
        <taxon>fabids</taxon>
        <taxon>Rosales</taxon>
        <taxon>Rhamnaceae</taxon>
        <taxon>rhamnoid group</taxon>
        <taxon>Rhamneae</taxon>
        <taxon>Rhamnella</taxon>
    </lineage>
</organism>
<evidence type="ECO:0000313" key="2">
    <source>
        <dbReference type="Proteomes" id="UP000796880"/>
    </source>
</evidence>
<reference evidence="1" key="1">
    <citation type="submission" date="2020-03" db="EMBL/GenBank/DDBJ databases">
        <title>A high-quality chromosome-level genome assembly of a woody plant with both climbing and erect habits, Rhamnella rubrinervis.</title>
        <authorList>
            <person name="Lu Z."/>
            <person name="Yang Y."/>
            <person name="Zhu X."/>
            <person name="Sun Y."/>
        </authorList>
    </citation>
    <scope>NUCLEOTIDE SEQUENCE</scope>
    <source>
        <strain evidence="1">BYM</strain>
        <tissue evidence="1">Leaf</tissue>
    </source>
</reference>
<protein>
    <submittedName>
        <fullName evidence="1">Uncharacterized protein</fullName>
    </submittedName>
</protein>
<keyword evidence="2" id="KW-1185">Reference proteome</keyword>
<gene>
    <name evidence="1" type="ORF">FNV43_RR13486</name>
</gene>